<accession>A0A6J5MK91</accession>
<dbReference type="EMBL" id="LR796466">
    <property type="protein sequence ID" value="CAB4146662.1"/>
    <property type="molecule type" value="Genomic_DNA"/>
</dbReference>
<gene>
    <name evidence="1" type="ORF">UFOVP500_46</name>
</gene>
<sequence length="60" mass="7315">MSREDEIIRMRYDQIIRLHEKINELEDIIACIQYTNLRRDINAKSRRIEIEKLCKGKPNE</sequence>
<organism evidence="1">
    <name type="scientific">uncultured Caudovirales phage</name>
    <dbReference type="NCBI Taxonomy" id="2100421"/>
    <lineage>
        <taxon>Viruses</taxon>
        <taxon>Duplodnaviria</taxon>
        <taxon>Heunggongvirae</taxon>
        <taxon>Uroviricota</taxon>
        <taxon>Caudoviricetes</taxon>
        <taxon>Peduoviridae</taxon>
        <taxon>Maltschvirus</taxon>
        <taxon>Maltschvirus maltsch</taxon>
    </lineage>
</organism>
<evidence type="ECO:0000313" key="1">
    <source>
        <dbReference type="EMBL" id="CAB4146662.1"/>
    </source>
</evidence>
<protein>
    <submittedName>
        <fullName evidence="1">Uncharacterized protein</fullName>
    </submittedName>
</protein>
<name>A0A6J5MK91_9CAUD</name>
<proteinExistence type="predicted"/>
<reference evidence="1" key="1">
    <citation type="submission" date="2020-04" db="EMBL/GenBank/DDBJ databases">
        <authorList>
            <person name="Chiriac C."/>
            <person name="Salcher M."/>
            <person name="Ghai R."/>
            <person name="Kavagutti S V."/>
        </authorList>
    </citation>
    <scope>NUCLEOTIDE SEQUENCE</scope>
</reference>